<name>A0ABS1BZX1_9BACT</name>
<sequence>MFLKRFTFLAILATVFSAAHGKQLDATFDLVRFKATDKQNMVELYCSVNGNSVIYKKVPGGYQASVALEVQAADSAGIRHFDKLLMKSPVVQDTAVFQPAFNLQKRIFLPNGNFKFSIKAQDANSKQPASNIELPLLVNYKKDAVQLSDIQLIDSYSKSSEKNEYTKNGYKLVSYVSNFYPKGLNKLSFYTEIYNAENVLGKEKPMVVFYRIVPTRDNLAKLTIAGQKVMKAAPANVLLQELDITTLASGNYDLFVEVRNEENKVVATQRRLIQRSNPLTINEEVAINAVSPNVKDTDLPPAFTNLDSTKFDLYLYSLKPIANATENAFIDKVAKNGSNFQKRSYLYNFWKKRDDENPERAWLEYKTRIEVVEKSFANQTFHGYECDQGRVYLQYGPPSKISDERTDVNRSSSRNTDSRPYQIWQYYTLGDQRNRMFAFVEMNLGNCYSLLHSTAKGEINNVAWRAQARYKYAGSKNQSGFDRDSEQGSYLDSEGNETQTPGQRLPQNR</sequence>
<dbReference type="EMBL" id="JAEHFX010000001">
    <property type="protein sequence ID" value="MBK0401795.1"/>
    <property type="molecule type" value="Genomic_DNA"/>
</dbReference>
<comment type="caution">
    <text evidence="3">The sequence shown here is derived from an EMBL/GenBank/DDBJ whole genome shotgun (WGS) entry which is preliminary data.</text>
</comment>
<evidence type="ECO:0000256" key="2">
    <source>
        <dbReference type="SAM" id="SignalP"/>
    </source>
</evidence>
<feature type="compositionally biased region" description="Polar residues" evidence="1">
    <location>
        <begin position="496"/>
        <end position="509"/>
    </location>
</feature>
<keyword evidence="4" id="KW-1185">Reference proteome</keyword>
<accession>A0ABS1BZX1</accession>
<reference evidence="3 4" key="1">
    <citation type="submission" date="2020-12" db="EMBL/GenBank/DDBJ databases">
        <title>Bacterial novel species Adhaeribacter sp. BT258 isolated from soil.</title>
        <authorList>
            <person name="Jung H.-Y."/>
        </authorList>
    </citation>
    <scope>NUCLEOTIDE SEQUENCE [LARGE SCALE GENOMIC DNA]</scope>
    <source>
        <strain evidence="3 4">BT258</strain>
    </source>
</reference>
<feature type="region of interest" description="Disordered" evidence="1">
    <location>
        <begin position="475"/>
        <end position="509"/>
    </location>
</feature>
<dbReference type="Proteomes" id="UP000644147">
    <property type="component" value="Unassembled WGS sequence"/>
</dbReference>
<protein>
    <submittedName>
        <fullName evidence="3">GWxTD domain-containing protein</fullName>
    </submittedName>
</protein>
<dbReference type="RefSeq" id="WP_200504405.1">
    <property type="nucleotide sequence ID" value="NZ_JAEHFX010000001.1"/>
</dbReference>
<keyword evidence="2" id="KW-0732">Signal</keyword>
<dbReference type="NCBIfam" id="TIGR04514">
    <property type="entry name" value="GWxTD_dom"/>
    <property type="match status" value="1"/>
</dbReference>
<proteinExistence type="predicted"/>
<organism evidence="3 4">
    <name type="scientific">Adhaeribacter terrigena</name>
    <dbReference type="NCBI Taxonomy" id="2793070"/>
    <lineage>
        <taxon>Bacteria</taxon>
        <taxon>Pseudomonadati</taxon>
        <taxon>Bacteroidota</taxon>
        <taxon>Cytophagia</taxon>
        <taxon>Cytophagales</taxon>
        <taxon>Hymenobacteraceae</taxon>
        <taxon>Adhaeribacter</taxon>
    </lineage>
</organism>
<feature type="chain" id="PRO_5046975097" evidence="2">
    <location>
        <begin position="22"/>
        <end position="509"/>
    </location>
</feature>
<dbReference type="InterPro" id="IPR030959">
    <property type="entry name" value="GWxTD_dom"/>
</dbReference>
<feature type="region of interest" description="Disordered" evidence="1">
    <location>
        <begin position="397"/>
        <end position="417"/>
    </location>
</feature>
<evidence type="ECO:0000256" key="1">
    <source>
        <dbReference type="SAM" id="MobiDB-lite"/>
    </source>
</evidence>
<feature type="signal peptide" evidence="2">
    <location>
        <begin position="1"/>
        <end position="21"/>
    </location>
</feature>
<evidence type="ECO:0000313" key="3">
    <source>
        <dbReference type="EMBL" id="MBK0401795.1"/>
    </source>
</evidence>
<evidence type="ECO:0000313" key="4">
    <source>
        <dbReference type="Proteomes" id="UP000644147"/>
    </source>
</evidence>
<gene>
    <name evidence="3" type="ORF">I5M27_02290</name>
</gene>